<evidence type="ECO:0000313" key="3">
    <source>
        <dbReference type="Proteomes" id="UP000184474"/>
    </source>
</evidence>
<evidence type="ECO:0000313" key="2">
    <source>
        <dbReference type="EMBL" id="SHK35344.1"/>
    </source>
</evidence>
<dbReference type="Pfam" id="PF08787">
    <property type="entry name" value="Alginate_lyase2"/>
    <property type="match status" value="1"/>
</dbReference>
<name>A0A1M6RSF0_REIAG</name>
<dbReference type="PROSITE" id="PS51257">
    <property type="entry name" value="PROKAR_LIPOPROTEIN"/>
    <property type="match status" value="1"/>
</dbReference>
<dbReference type="GO" id="GO:0005975">
    <property type="term" value="P:carbohydrate metabolic process"/>
    <property type="evidence" value="ECO:0007669"/>
    <property type="project" value="UniProtKB-ARBA"/>
</dbReference>
<reference evidence="3" key="1">
    <citation type="submission" date="2016-11" db="EMBL/GenBank/DDBJ databases">
        <authorList>
            <person name="Varghese N."/>
            <person name="Submissions S."/>
        </authorList>
    </citation>
    <scope>NUCLEOTIDE SEQUENCE [LARGE SCALE GENOMIC DNA]</scope>
    <source>
        <strain evidence="3">DSM 26134</strain>
    </source>
</reference>
<dbReference type="RefSeq" id="WP_073122873.1">
    <property type="nucleotide sequence ID" value="NZ_FRAA01000004.1"/>
</dbReference>
<accession>A0A1M6RSF0</accession>
<dbReference type="Gene3D" id="2.60.120.200">
    <property type="match status" value="1"/>
</dbReference>
<gene>
    <name evidence="2" type="ORF">SAMN04488028_104277</name>
</gene>
<dbReference type="Gene3D" id="2.60.40.2340">
    <property type="match status" value="2"/>
</dbReference>
<dbReference type="InterPro" id="IPR014895">
    <property type="entry name" value="Alginate_lyase_2"/>
</dbReference>
<protein>
    <recommendedName>
        <fullName evidence="1">Alginate lyase 2 domain-containing protein</fullName>
    </recommendedName>
</protein>
<dbReference type="AlphaFoldDB" id="A0A1M6RSF0"/>
<feature type="domain" description="Alginate lyase 2" evidence="1">
    <location>
        <begin position="228"/>
        <end position="480"/>
    </location>
</feature>
<dbReference type="Proteomes" id="UP000184474">
    <property type="component" value="Unassembled WGS sequence"/>
</dbReference>
<sequence length="482" mass="53136">MKQYLLLLGSWSLLALIWSGCKEDEQPEALLNDAKQIETFVLEELDPEVDGVITDNMIDLTVPFDTDVTALTPSITISDKATVSPESGTSQNFSSSVDYTVTAEDGTSHTYSVTVSKEAAPLSDSKEIISFTFEDLDPTVPGAVDNKYQEVHAWVPYQSSQSALTPTLVISEKASISPESGVTQDFSNPITYTVTAEDGSTQEYIVTVHQDEDGTGTPHSVLHMRGLWKLTLPLSKSGEYVTDNQPGDALEIKPDELLTYSESTYGFFETVQDDAGKDIGVKFATNCGGARTSSGTYYPRTELREYNRSGNNDWSNEGSTMHRMYLRQAITKAPTQKPQVVAGQIHNGDDQILIRYTGNSPGKYTRSTDDPCVGTITQEGDPDDYTGYLACFYENSKQVVALDLDYTLGEIFELEIIAQNNQVIVNYNGENKLIWDKTLKNCYFKAGCYSQSSAQNQCNGKSSPDEDPDQLAEVVIYDMELL</sequence>
<dbReference type="InterPro" id="IPR013320">
    <property type="entry name" value="ConA-like_dom_sf"/>
</dbReference>
<organism evidence="2 3">
    <name type="scientific">Reichenbachiella agariperforans</name>
    <dbReference type="NCBI Taxonomy" id="156994"/>
    <lineage>
        <taxon>Bacteria</taxon>
        <taxon>Pseudomonadati</taxon>
        <taxon>Bacteroidota</taxon>
        <taxon>Cytophagia</taxon>
        <taxon>Cytophagales</taxon>
        <taxon>Reichenbachiellaceae</taxon>
        <taxon>Reichenbachiella</taxon>
    </lineage>
</organism>
<evidence type="ECO:0000259" key="1">
    <source>
        <dbReference type="Pfam" id="PF08787"/>
    </source>
</evidence>
<dbReference type="EMBL" id="FRAA01000004">
    <property type="protein sequence ID" value="SHK35344.1"/>
    <property type="molecule type" value="Genomic_DNA"/>
</dbReference>
<keyword evidence="3" id="KW-1185">Reference proteome</keyword>
<dbReference type="GO" id="GO:0004553">
    <property type="term" value="F:hydrolase activity, hydrolyzing O-glycosyl compounds"/>
    <property type="evidence" value="ECO:0007669"/>
    <property type="project" value="UniProtKB-ARBA"/>
</dbReference>
<dbReference type="STRING" id="156994.SAMN04488028_104277"/>
<proteinExistence type="predicted"/>
<dbReference type="SUPFAM" id="SSF49899">
    <property type="entry name" value="Concanavalin A-like lectins/glucanases"/>
    <property type="match status" value="1"/>
</dbReference>